<organism evidence="4 5">
    <name type="scientific">Papaver atlanticum</name>
    <dbReference type="NCBI Taxonomy" id="357466"/>
    <lineage>
        <taxon>Eukaryota</taxon>
        <taxon>Viridiplantae</taxon>
        <taxon>Streptophyta</taxon>
        <taxon>Embryophyta</taxon>
        <taxon>Tracheophyta</taxon>
        <taxon>Spermatophyta</taxon>
        <taxon>Magnoliopsida</taxon>
        <taxon>Ranunculales</taxon>
        <taxon>Papaveraceae</taxon>
        <taxon>Papaveroideae</taxon>
        <taxon>Papaver</taxon>
    </lineage>
</organism>
<dbReference type="Proteomes" id="UP001202328">
    <property type="component" value="Unassembled WGS sequence"/>
</dbReference>
<dbReference type="PANTHER" id="PTHR23309:SF49">
    <property type="entry name" value="PEROXISOMAL BIFUNCTIONAL ENZYME"/>
    <property type="match status" value="1"/>
</dbReference>
<name>A0AAD4T742_9MAGN</name>
<keyword evidence="3" id="KW-0511">Multifunctional enzyme</keyword>
<evidence type="ECO:0000256" key="1">
    <source>
        <dbReference type="ARBA" id="ARBA00023235"/>
    </source>
</evidence>
<evidence type="ECO:0000256" key="3">
    <source>
        <dbReference type="ARBA" id="ARBA00023268"/>
    </source>
</evidence>
<dbReference type="GO" id="GO:0003857">
    <property type="term" value="F:(3S)-3-hydroxyacyl-CoA dehydrogenase (NAD+) activity"/>
    <property type="evidence" value="ECO:0007669"/>
    <property type="project" value="TreeGrafter"/>
</dbReference>
<evidence type="ECO:0000256" key="2">
    <source>
        <dbReference type="ARBA" id="ARBA00023239"/>
    </source>
</evidence>
<accession>A0AAD4T742</accession>
<dbReference type="GO" id="GO:0016853">
    <property type="term" value="F:isomerase activity"/>
    <property type="evidence" value="ECO:0007669"/>
    <property type="project" value="UniProtKB-KW"/>
</dbReference>
<keyword evidence="1" id="KW-0413">Isomerase</keyword>
<comment type="caution">
    <text evidence="4">The sequence shown here is derived from an EMBL/GenBank/DDBJ whole genome shotgun (WGS) entry which is preliminary data.</text>
</comment>
<dbReference type="PANTHER" id="PTHR23309">
    <property type="entry name" value="3-HYDROXYACYL-COA DEHYROGENASE"/>
    <property type="match status" value="1"/>
</dbReference>
<keyword evidence="2" id="KW-0456">Lyase</keyword>
<dbReference type="SUPFAM" id="SSF52096">
    <property type="entry name" value="ClpP/crotonase"/>
    <property type="match status" value="1"/>
</dbReference>
<dbReference type="GO" id="GO:0016829">
    <property type="term" value="F:lyase activity"/>
    <property type="evidence" value="ECO:0007669"/>
    <property type="project" value="UniProtKB-KW"/>
</dbReference>
<dbReference type="GO" id="GO:0006635">
    <property type="term" value="P:fatty acid beta-oxidation"/>
    <property type="evidence" value="ECO:0007669"/>
    <property type="project" value="TreeGrafter"/>
</dbReference>
<dbReference type="AlphaFoldDB" id="A0AAD4T742"/>
<evidence type="ECO:0000313" key="5">
    <source>
        <dbReference type="Proteomes" id="UP001202328"/>
    </source>
</evidence>
<dbReference type="Gene3D" id="3.90.226.10">
    <property type="entry name" value="2-enoyl-CoA Hydratase, Chain A, domain 1"/>
    <property type="match status" value="2"/>
</dbReference>
<proteinExistence type="predicted"/>
<protein>
    <submittedName>
        <fullName evidence="4">Uncharacterized protein</fullName>
    </submittedName>
</protein>
<dbReference type="InterPro" id="IPR029045">
    <property type="entry name" value="ClpP/crotonase-like_dom_sf"/>
</dbReference>
<dbReference type="GO" id="GO:0005777">
    <property type="term" value="C:peroxisome"/>
    <property type="evidence" value="ECO:0007669"/>
    <property type="project" value="TreeGrafter"/>
</dbReference>
<keyword evidence="5" id="KW-1185">Reference proteome</keyword>
<gene>
    <name evidence="4" type="ORF">MKW98_011922</name>
</gene>
<reference evidence="4" key="1">
    <citation type="submission" date="2022-04" db="EMBL/GenBank/DDBJ databases">
        <title>A functionally conserved STORR gene fusion in Papaver species that diverged 16.8 million years ago.</title>
        <authorList>
            <person name="Catania T."/>
        </authorList>
    </citation>
    <scope>NUCLEOTIDE SEQUENCE</scope>
    <source>
        <strain evidence="4">S-188037</strain>
    </source>
</reference>
<sequence length="101" mass="10943">MGKKTKSMSSSPSVSMKIGSDGVAVIKFSHYAKKPTVAAMGGLALGCGLELAMISKIIIFEYGNELGLIDVVVSKEELLKVARDWALDIAERRKPWISFLL</sequence>
<dbReference type="EMBL" id="JAJJMB010005473">
    <property type="protein sequence ID" value="KAI3938770.1"/>
    <property type="molecule type" value="Genomic_DNA"/>
</dbReference>
<evidence type="ECO:0000313" key="4">
    <source>
        <dbReference type="EMBL" id="KAI3938770.1"/>
    </source>
</evidence>